<dbReference type="InterPro" id="IPR011006">
    <property type="entry name" value="CheY-like_superfamily"/>
</dbReference>
<feature type="modified residue" description="4-aspartylphosphate" evidence="6">
    <location>
        <position position="53"/>
    </location>
</feature>
<keyword evidence="3" id="KW-0805">Transcription regulation</keyword>
<name>A0ABV8JZT8_9BACL</name>
<dbReference type="Gene3D" id="3.40.50.2300">
    <property type="match status" value="1"/>
</dbReference>
<evidence type="ECO:0000259" key="9">
    <source>
        <dbReference type="PROSITE" id="PS51755"/>
    </source>
</evidence>
<dbReference type="InterPro" id="IPR001867">
    <property type="entry name" value="OmpR/PhoB-type_DNA-bd"/>
</dbReference>
<dbReference type="SMART" id="SM00448">
    <property type="entry name" value="REC"/>
    <property type="match status" value="1"/>
</dbReference>
<dbReference type="SUPFAM" id="SSF52172">
    <property type="entry name" value="CheY-like"/>
    <property type="match status" value="1"/>
</dbReference>
<evidence type="ECO:0000256" key="6">
    <source>
        <dbReference type="PROSITE-ProRule" id="PRU00169"/>
    </source>
</evidence>
<evidence type="ECO:0000256" key="2">
    <source>
        <dbReference type="ARBA" id="ARBA00023012"/>
    </source>
</evidence>
<dbReference type="InterPro" id="IPR039420">
    <property type="entry name" value="WalR-like"/>
</dbReference>
<dbReference type="PROSITE" id="PS50110">
    <property type="entry name" value="RESPONSE_REGULATORY"/>
    <property type="match status" value="1"/>
</dbReference>
<feature type="DNA-binding region" description="OmpR/PhoB-type" evidence="7">
    <location>
        <begin position="130"/>
        <end position="229"/>
    </location>
</feature>
<feature type="domain" description="OmpR/PhoB-type" evidence="9">
    <location>
        <begin position="130"/>
        <end position="229"/>
    </location>
</feature>
<dbReference type="PROSITE" id="PS51755">
    <property type="entry name" value="OMPR_PHOB"/>
    <property type="match status" value="1"/>
</dbReference>
<evidence type="ECO:0000256" key="5">
    <source>
        <dbReference type="ARBA" id="ARBA00023163"/>
    </source>
</evidence>
<evidence type="ECO:0000256" key="7">
    <source>
        <dbReference type="PROSITE-ProRule" id="PRU01091"/>
    </source>
</evidence>
<keyword evidence="11" id="KW-1185">Reference proteome</keyword>
<proteinExistence type="predicted"/>
<dbReference type="CDD" id="cd00383">
    <property type="entry name" value="trans_reg_C"/>
    <property type="match status" value="1"/>
</dbReference>
<dbReference type="Pfam" id="PF00486">
    <property type="entry name" value="Trans_reg_C"/>
    <property type="match status" value="1"/>
</dbReference>
<dbReference type="SUPFAM" id="SSF46894">
    <property type="entry name" value="C-terminal effector domain of the bipartite response regulators"/>
    <property type="match status" value="1"/>
</dbReference>
<sequence>MSCSIVWVEDEMKILENGMDYLKKEGFQVKGFRSFEEAMTLLRQEPADIVILDWLLPGISGLDACKWIVNGPGIPVIMVTAKSDEFDKVLALEIGADDYMAKPFGMRELVARIRTVLRRSKKEAAAVPSSDRIQFLNLSIDLHKHEARIDDALVPLTATEFKLLTVLASAQGRVFTRSQLIESCMGISYFGYERTLDSHIRNLRKKIEPESARPVFIHTVYSVGYKFGEASK</sequence>
<keyword evidence="2" id="KW-0902">Two-component regulatory system</keyword>
<keyword evidence="4 7" id="KW-0238">DNA-binding</keyword>
<dbReference type="InterPro" id="IPR036388">
    <property type="entry name" value="WH-like_DNA-bd_sf"/>
</dbReference>
<protein>
    <submittedName>
        <fullName evidence="10">Response regulator transcription factor</fullName>
    </submittedName>
</protein>
<dbReference type="RefSeq" id="WP_377717961.1">
    <property type="nucleotide sequence ID" value="NZ_JBHSAM010000015.1"/>
</dbReference>
<evidence type="ECO:0000313" key="10">
    <source>
        <dbReference type="EMBL" id="MFC4099271.1"/>
    </source>
</evidence>
<gene>
    <name evidence="10" type="ORF">ACFOZ8_06305</name>
</gene>
<dbReference type="PANTHER" id="PTHR48111">
    <property type="entry name" value="REGULATOR OF RPOS"/>
    <property type="match status" value="1"/>
</dbReference>
<dbReference type="InterPro" id="IPR016032">
    <property type="entry name" value="Sig_transdc_resp-reg_C-effctor"/>
</dbReference>
<reference evidence="11" key="1">
    <citation type="journal article" date="2019" name="Int. J. Syst. Evol. Microbiol.">
        <title>The Global Catalogue of Microorganisms (GCM) 10K type strain sequencing project: providing services to taxonomists for standard genome sequencing and annotation.</title>
        <authorList>
            <consortium name="The Broad Institute Genomics Platform"/>
            <consortium name="The Broad Institute Genome Sequencing Center for Infectious Disease"/>
            <person name="Wu L."/>
            <person name="Ma J."/>
        </authorList>
    </citation>
    <scope>NUCLEOTIDE SEQUENCE [LARGE SCALE GENOMIC DNA]</scope>
    <source>
        <strain evidence="11">IBRC-M 10987</strain>
    </source>
</reference>
<dbReference type="InterPro" id="IPR001789">
    <property type="entry name" value="Sig_transdc_resp-reg_receiver"/>
</dbReference>
<evidence type="ECO:0000256" key="4">
    <source>
        <dbReference type="ARBA" id="ARBA00023125"/>
    </source>
</evidence>
<dbReference type="Proteomes" id="UP001595715">
    <property type="component" value="Unassembled WGS sequence"/>
</dbReference>
<evidence type="ECO:0000256" key="1">
    <source>
        <dbReference type="ARBA" id="ARBA00022553"/>
    </source>
</evidence>
<comment type="caution">
    <text evidence="10">The sequence shown here is derived from an EMBL/GenBank/DDBJ whole genome shotgun (WGS) entry which is preliminary data.</text>
</comment>
<evidence type="ECO:0000259" key="8">
    <source>
        <dbReference type="PROSITE" id="PS50110"/>
    </source>
</evidence>
<evidence type="ECO:0000313" key="11">
    <source>
        <dbReference type="Proteomes" id="UP001595715"/>
    </source>
</evidence>
<feature type="domain" description="Response regulatory" evidence="8">
    <location>
        <begin position="4"/>
        <end position="117"/>
    </location>
</feature>
<evidence type="ECO:0000256" key="3">
    <source>
        <dbReference type="ARBA" id="ARBA00023015"/>
    </source>
</evidence>
<accession>A0ABV8JZT8</accession>
<dbReference type="Pfam" id="PF00072">
    <property type="entry name" value="Response_reg"/>
    <property type="match status" value="1"/>
</dbReference>
<dbReference type="SMART" id="SM00862">
    <property type="entry name" value="Trans_reg_C"/>
    <property type="match status" value="1"/>
</dbReference>
<dbReference type="EMBL" id="JBHSAM010000015">
    <property type="protein sequence ID" value="MFC4099271.1"/>
    <property type="molecule type" value="Genomic_DNA"/>
</dbReference>
<dbReference type="Gene3D" id="6.10.250.690">
    <property type="match status" value="1"/>
</dbReference>
<keyword evidence="5" id="KW-0804">Transcription</keyword>
<keyword evidence="1 6" id="KW-0597">Phosphoprotein</keyword>
<dbReference type="Gene3D" id="1.10.10.10">
    <property type="entry name" value="Winged helix-like DNA-binding domain superfamily/Winged helix DNA-binding domain"/>
    <property type="match status" value="1"/>
</dbReference>
<organism evidence="10 11">
    <name type="scientific">Paenibacillus xanthanilyticus</name>
    <dbReference type="NCBI Taxonomy" id="1783531"/>
    <lineage>
        <taxon>Bacteria</taxon>
        <taxon>Bacillati</taxon>
        <taxon>Bacillota</taxon>
        <taxon>Bacilli</taxon>
        <taxon>Bacillales</taxon>
        <taxon>Paenibacillaceae</taxon>
        <taxon>Paenibacillus</taxon>
    </lineage>
</organism>
<dbReference type="PANTHER" id="PTHR48111:SF4">
    <property type="entry name" value="DNA-BINDING DUAL TRANSCRIPTIONAL REGULATOR OMPR"/>
    <property type="match status" value="1"/>
</dbReference>